<evidence type="ECO:0000313" key="2">
    <source>
        <dbReference type="EMBL" id="MPC21343.1"/>
    </source>
</evidence>
<protein>
    <submittedName>
        <fullName evidence="2">Uncharacterized protein</fullName>
    </submittedName>
</protein>
<name>A0A5B7DJP2_PORTR</name>
<organism evidence="2 3">
    <name type="scientific">Portunus trituberculatus</name>
    <name type="common">Swimming crab</name>
    <name type="synonym">Neptunus trituberculatus</name>
    <dbReference type="NCBI Taxonomy" id="210409"/>
    <lineage>
        <taxon>Eukaryota</taxon>
        <taxon>Metazoa</taxon>
        <taxon>Ecdysozoa</taxon>
        <taxon>Arthropoda</taxon>
        <taxon>Crustacea</taxon>
        <taxon>Multicrustacea</taxon>
        <taxon>Malacostraca</taxon>
        <taxon>Eumalacostraca</taxon>
        <taxon>Eucarida</taxon>
        <taxon>Decapoda</taxon>
        <taxon>Pleocyemata</taxon>
        <taxon>Brachyura</taxon>
        <taxon>Eubrachyura</taxon>
        <taxon>Portunoidea</taxon>
        <taxon>Portunidae</taxon>
        <taxon>Portuninae</taxon>
        <taxon>Portunus</taxon>
    </lineage>
</organism>
<dbReference type="Proteomes" id="UP000324222">
    <property type="component" value="Unassembled WGS sequence"/>
</dbReference>
<evidence type="ECO:0000313" key="3">
    <source>
        <dbReference type="Proteomes" id="UP000324222"/>
    </source>
</evidence>
<sequence length="131" mass="13813">MKRVRRGPRWELQHGGRPWAPPAAASRPPAHPLTPGLPGAPWGCLAEPLASLRSGDARLRVQDETLPRSGHAGHAPRPVPREHKGPPSRTGGGVEHGSWWRGPAGAPAILPTPLPRPGQAEGSGNSLSIYT</sequence>
<reference evidence="2 3" key="1">
    <citation type="submission" date="2019-05" db="EMBL/GenBank/DDBJ databases">
        <title>Another draft genome of Portunus trituberculatus and its Hox gene families provides insights of decapod evolution.</title>
        <authorList>
            <person name="Jeong J.-H."/>
            <person name="Song I."/>
            <person name="Kim S."/>
            <person name="Choi T."/>
            <person name="Kim D."/>
            <person name="Ryu S."/>
            <person name="Kim W."/>
        </authorList>
    </citation>
    <scope>NUCLEOTIDE SEQUENCE [LARGE SCALE GENOMIC DNA]</scope>
    <source>
        <tissue evidence="2">Muscle</tissue>
    </source>
</reference>
<dbReference type="AlphaFoldDB" id="A0A5B7DJP2"/>
<gene>
    <name evidence="2" type="ORF">E2C01_014326</name>
</gene>
<feature type="compositionally biased region" description="Polar residues" evidence="1">
    <location>
        <begin position="122"/>
        <end position="131"/>
    </location>
</feature>
<feature type="compositionally biased region" description="Basic and acidic residues" evidence="1">
    <location>
        <begin position="55"/>
        <end position="66"/>
    </location>
</feature>
<proteinExistence type="predicted"/>
<keyword evidence="3" id="KW-1185">Reference proteome</keyword>
<dbReference type="EMBL" id="VSRR010000966">
    <property type="protein sequence ID" value="MPC21343.1"/>
    <property type="molecule type" value="Genomic_DNA"/>
</dbReference>
<feature type="region of interest" description="Disordered" evidence="1">
    <location>
        <begin position="1"/>
        <end position="131"/>
    </location>
</feature>
<comment type="caution">
    <text evidence="2">The sequence shown here is derived from an EMBL/GenBank/DDBJ whole genome shotgun (WGS) entry which is preliminary data.</text>
</comment>
<accession>A0A5B7DJP2</accession>
<evidence type="ECO:0000256" key="1">
    <source>
        <dbReference type="SAM" id="MobiDB-lite"/>
    </source>
</evidence>